<name>A0A9P3LJR5_9APHY</name>
<accession>A0A9P3LJR5</accession>
<reference evidence="1 2" key="1">
    <citation type="submission" date="2021-08" db="EMBL/GenBank/DDBJ databases">
        <title>Draft Genome Sequence of Phanerochaete sordida strain YK-624.</title>
        <authorList>
            <person name="Mori T."/>
            <person name="Dohra H."/>
            <person name="Suzuki T."/>
            <person name="Kawagishi H."/>
            <person name="Hirai H."/>
        </authorList>
    </citation>
    <scope>NUCLEOTIDE SEQUENCE [LARGE SCALE GENOMIC DNA]</scope>
    <source>
        <strain evidence="1 2">YK-624</strain>
    </source>
</reference>
<dbReference type="AlphaFoldDB" id="A0A9P3LJR5"/>
<gene>
    <name evidence="1" type="ORF">PsYK624_140170</name>
</gene>
<evidence type="ECO:0000313" key="2">
    <source>
        <dbReference type="Proteomes" id="UP000703269"/>
    </source>
</evidence>
<protein>
    <submittedName>
        <fullName evidence="1">Uncharacterized protein</fullName>
    </submittedName>
</protein>
<keyword evidence="2" id="KW-1185">Reference proteome</keyword>
<sequence>MQLPCAYCTVQTFIVQVLRKEATATPARASSIFLAALPLFMTPQELDSAGAPRGRARTLCLELEPHRGRVFILLEFHREGAQFHSATRYVGLSCTGAHMQIALTPRTGPAYPIPSSIGIPRTLSARLVAT</sequence>
<dbReference type="Proteomes" id="UP000703269">
    <property type="component" value="Unassembled WGS sequence"/>
</dbReference>
<organism evidence="1 2">
    <name type="scientific">Phanerochaete sordida</name>
    <dbReference type="NCBI Taxonomy" id="48140"/>
    <lineage>
        <taxon>Eukaryota</taxon>
        <taxon>Fungi</taxon>
        <taxon>Dikarya</taxon>
        <taxon>Basidiomycota</taxon>
        <taxon>Agaricomycotina</taxon>
        <taxon>Agaricomycetes</taxon>
        <taxon>Polyporales</taxon>
        <taxon>Phanerochaetaceae</taxon>
        <taxon>Phanerochaete</taxon>
    </lineage>
</organism>
<comment type="caution">
    <text evidence="1">The sequence shown here is derived from an EMBL/GenBank/DDBJ whole genome shotgun (WGS) entry which is preliminary data.</text>
</comment>
<proteinExistence type="predicted"/>
<dbReference type="EMBL" id="BPQB01000077">
    <property type="protein sequence ID" value="GJE97796.1"/>
    <property type="molecule type" value="Genomic_DNA"/>
</dbReference>
<evidence type="ECO:0000313" key="1">
    <source>
        <dbReference type="EMBL" id="GJE97796.1"/>
    </source>
</evidence>